<keyword evidence="6" id="KW-1185">Reference proteome</keyword>
<dbReference type="InterPro" id="IPR002126">
    <property type="entry name" value="Cadherin-like_dom"/>
</dbReference>
<dbReference type="GO" id="GO:0005509">
    <property type="term" value="F:calcium ion binding"/>
    <property type="evidence" value="ECO:0007669"/>
    <property type="project" value="InterPro"/>
</dbReference>
<dbReference type="PANTHER" id="PTHR24026:SF126">
    <property type="entry name" value="PROTOCADHERIN FAT 4"/>
    <property type="match status" value="1"/>
</dbReference>
<feature type="domain" description="Cadherin" evidence="4">
    <location>
        <begin position="1237"/>
        <end position="1351"/>
    </location>
</feature>
<feature type="domain" description="Cadherin" evidence="4">
    <location>
        <begin position="376"/>
        <end position="490"/>
    </location>
</feature>
<organism evidence="5 6">
    <name type="scientific">Vibrio ostreae</name>
    <dbReference type="NCBI Taxonomy" id="2841925"/>
    <lineage>
        <taxon>Bacteria</taxon>
        <taxon>Pseudomonadati</taxon>
        <taxon>Pseudomonadota</taxon>
        <taxon>Gammaproteobacteria</taxon>
        <taxon>Vibrionales</taxon>
        <taxon>Vibrionaceae</taxon>
        <taxon>Vibrio</taxon>
    </lineage>
</organism>
<evidence type="ECO:0000313" key="6">
    <source>
        <dbReference type="Proteomes" id="UP000694232"/>
    </source>
</evidence>
<feature type="domain" description="Cadherin" evidence="4">
    <location>
        <begin position="1360"/>
        <end position="1474"/>
    </location>
</feature>
<keyword evidence="1" id="KW-0812">Transmembrane</keyword>
<sequence>MNTRTLASTMLANVTLIIDRNGQFREQAANMPLRPGDVVVQVSEGPNPQVTAELVSPANTANTNLDGEIAQIIQQLELGADPTQNPDLATAAGGTNGSSLTTSASISRTGDEVLASTSFDTSGLEGLGLSATQSLALTDLVADTVTTLLLSGSDSAEADETDEPVTLEGVLQVEGADGLTFIAQQDVAGDYGQFSIDADGNWVFVANSAFDELNTGDSIVDQFQVVGTDGSTHTVTVIINGTNDVPVFVDVNDAGDYSFSYDEGQTEGQTIGQVSAIDPDNEVLAFSIKNNVQDEQGNDLFQINSETGEISLTAAGVASLANDYELPANTHGIVVTVTEVDGNGTPQSADIDVILMERDIDDNAPVFNPNDPDNPDGAQYAFEYNENSTVDDVLGTVQATDADGEEVTYSIKQNVFDGDNNALFTIDATTGAIRLTDAGVAAFANDFELDPNEHKLMVTATEVAGLGEQQSTDIPVALSELNLDDNAPVFNPNDPDNPDGAQYAFEYNENSTVDDVLGTVQATDADGEEVTYSIKQNVFDGDNNALFAIDATTGAIRLTDAGVAAFANDFELDPNEHMLMVTATEVAGLGEQQSTDIPVALSELNLDDNAPVFNPNDPDNPDGAQYAFEYNENSTVDDVLGTVQATDADGEEVTYSIKQNVFDGDNNALFTIDATTGAIRLTDAGVAAFANDFELDPNEHKLMVTATEVAGLGEQQSTDIPVALSELNLDDNAPVFNPNDPDNPDGAQYAFEYNENSTVDDVLGTVQATDADGEEVTYSIKQNVFDGDNNALFAIDATTGAIRLTDAGVAAFANDFELDPNEHMLMVTATEVAGLGEQQSTDIPVALSELNLDDNAPVFNPNDPDNPDGAQYAFEYNENSTVDDVLGTVQATDADGEEVTYSIKQNVFDGDNNALFTIDATTGAIRLTDAGVAAFANDFELDPNEHKLMVTATEVAGLGEQQSTDIPVALSELNLDDNAPVFNPNDPDNPDGAQYAFEYNENSTVDDVLGTVQATDADGEEVTYSIKQNVFDGDNNALFTIDAESGEIRLTDAGVAAFANDFELDPNEHMLMVTATEVVGLGEQQSTDIPVALSELNLDDNAPVFNPNDPDNPDGAQYAFEYNENSTVNDVLGTVQATDADGEEVTYSIKENVFDGDNNALFTIDATTGAIRLTDAGVAAFANDFELDPNEHMLMVTATEVAGLGEQQSTDIPVALSELNLDDNAPVFNPNDPDNPDGAQYAFEYNENSTVDDVLGTVQATDADGEEVTYSIKQNVFDGDNNALFTIDAESGEIRLTDAGVAAFANDFELDPNEHMLMVTATEVAGLGEQQSTDIPVALSELNLDDNAPVFNPNDPDNPDGAQYAFEYNENSTVNDVLGTVQATDADGEEVTYSIKQNVFDGDNNALFAIDATTGAIRLTDAGVAAFANDFELDPNEHMLMVTATEVAGLGEQQSTDIPVALSELNLDDNAPVFNPNDPDNPDGAQYAFEYNENSTVDDVLGTVQATDADGEEVTYSIKQNVFDGDNNALFTIDATTGAIRLTDAGVAAFANDFELDPNEHMLMVTATEVAGLGEQQSTDIPVALTELNLDDNAPVFDPNDPDENRYVFDYYEGRVITSELGRVSASDADGERVTYSITQNVYFNGMALFAINAVTGVISLTSEGVAAFTNNYELATNTHNLVVTATEDEGLGMVKSTDIDVILNELNIDDAPIAENFTVLLSDNVESTIVFDSDDPQQDHISDIDDDAAGIQVMIVLTSLPETGTLLYTDEFGVTRELTNTDLYVEGGDKVLLDPHYISFVPSGDEVVIGSSEDGSLTDNNDGTYTFTLENGNQVEISATKVNGNRTVASDVDLINHNTQGTGFSVEGGGGINTTETLTVDFSDNPFYKISFAVDGLNNNHVATVTFTFLDGSTHVEYYDVNQVDYSYVSSQPIVQMDFSASSNDETAGSNYVVTYLSGSEVVTEDTSFNYMAVDSDDQLSNQATVTLDADSTTPSFDVVIGEDGEPIIHAQMGNDLLIGYGGQADVFTWLDAALDNSTDVVKNFERGSDTLDLTSVLSDDETFNDLLAKISIDEVESGDEDLTLRVDHDGGEQTIIIENGVDIFDITGALDTDTANAILNQIVKNDTV</sequence>
<dbReference type="KEGG" id="vos:KNV97_10185"/>
<feature type="domain" description="Cadherin" evidence="4">
    <location>
        <begin position="1483"/>
        <end position="1597"/>
    </location>
</feature>
<dbReference type="EMBL" id="CP076643">
    <property type="protein sequence ID" value="QXO18609.1"/>
    <property type="molecule type" value="Genomic_DNA"/>
</dbReference>
<feature type="domain" description="Cadherin" evidence="4">
    <location>
        <begin position="868"/>
        <end position="982"/>
    </location>
</feature>
<dbReference type="InterPro" id="IPR010221">
    <property type="entry name" value="VCBS_dom"/>
</dbReference>
<reference evidence="5" key="1">
    <citation type="submission" date="2021-06" db="EMBL/GenBank/DDBJ databases">
        <title>Vibrio nov. sp., novel gut bacterium isolated from Yellow Sea oyster.</title>
        <authorList>
            <person name="Muhammad N."/>
            <person name="Nguyen T.H."/>
            <person name="Lee Y.-J."/>
            <person name="Ko J."/>
            <person name="Kim S.-G."/>
        </authorList>
    </citation>
    <scope>NUCLEOTIDE SEQUENCE</scope>
    <source>
        <strain evidence="5">OG9-811</strain>
    </source>
</reference>
<feature type="domain" description="Cadherin" evidence="4">
    <location>
        <begin position="1114"/>
        <end position="1228"/>
    </location>
</feature>
<dbReference type="CDD" id="cd11304">
    <property type="entry name" value="Cadherin_repeat"/>
    <property type="match status" value="12"/>
</dbReference>
<feature type="domain" description="Cadherin" evidence="4">
    <location>
        <begin position="745"/>
        <end position="859"/>
    </location>
</feature>
<gene>
    <name evidence="5" type="ORF">KNV97_10185</name>
</gene>
<dbReference type="Proteomes" id="UP000694232">
    <property type="component" value="Chromosome 1"/>
</dbReference>
<feature type="region of interest" description="Disordered" evidence="3">
    <location>
        <begin position="81"/>
        <end position="105"/>
    </location>
</feature>
<protein>
    <submittedName>
        <fullName evidence="5">VCBS domain-containing protein</fullName>
    </submittedName>
</protein>
<dbReference type="GO" id="GO:0007156">
    <property type="term" value="P:homophilic cell adhesion via plasma membrane adhesion molecules"/>
    <property type="evidence" value="ECO:0007669"/>
    <property type="project" value="InterPro"/>
</dbReference>
<dbReference type="PANTHER" id="PTHR24026">
    <property type="entry name" value="FAT ATYPICAL CADHERIN-RELATED"/>
    <property type="match status" value="1"/>
</dbReference>
<feature type="domain" description="Cadherin" evidence="4">
    <location>
        <begin position="622"/>
        <end position="736"/>
    </location>
</feature>
<evidence type="ECO:0000256" key="3">
    <source>
        <dbReference type="SAM" id="MobiDB-lite"/>
    </source>
</evidence>
<feature type="domain" description="Cadherin" evidence="4">
    <location>
        <begin position="499"/>
        <end position="613"/>
    </location>
</feature>
<keyword evidence="2" id="KW-1133">Transmembrane helix</keyword>
<evidence type="ECO:0000256" key="2">
    <source>
        <dbReference type="ARBA" id="ARBA00022989"/>
    </source>
</evidence>
<feature type="domain" description="Cadherin" evidence="4">
    <location>
        <begin position="253"/>
        <end position="367"/>
    </location>
</feature>
<dbReference type="GO" id="GO:0005886">
    <property type="term" value="C:plasma membrane"/>
    <property type="evidence" value="ECO:0007669"/>
    <property type="project" value="UniProtKB-SubCell"/>
</dbReference>
<dbReference type="NCBIfam" id="TIGR01965">
    <property type="entry name" value="VCBS_repeat"/>
    <property type="match status" value="1"/>
</dbReference>
<feature type="domain" description="Cadherin" evidence="4">
    <location>
        <begin position="991"/>
        <end position="1105"/>
    </location>
</feature>
<evidence type="ECO:0000313" key="5">
    <source>
        <dbReference type="EMBL" id="QXO18609.1"/>
    </source>
</evidence>
<accession>A0A975UB72</accession>
<proteinExistence type="predicted"/>
<keyword evidence="2" id="KW-0472">Membrane</keyword>
<evidence type="ECO:0000259" key="4">
    <source>
        <dbReference type="PROSITE" id="PS50268"/>
    </source>
</evidence>
<dbReference type="RefSeq" id="WP_218563037.1">
    <property type="nucleotide sequence ID" value="NZ_CP076643.1"/>
</dbReference>
<dbReference type="SMART" id="SM00112">
    <property type="entry name" value="CA"/>
    <property type="match status" value="12"/>
</dbReference>
<name>A0A975UB72_9VIBR</name>
<evidence type="ECO:0000256" key="1">
    <source>
        <dbReference type="ARBA" id="ARBA00022692"/>
    </source>
</evidence>
<feature type="domain" description="Cadherin" evidence="4">
    <location>
        <begin position="1603"/>
        <end position="1715"/>
    </location>
</feature>
<dbReference type="PROSITE" id="PS50268">
    <property type="entry name" value="CADHERIN_2"/>
    <property type="match status" value="12"/>
</dbReference>